<dbReference type="EMBL" id="VSSQ01112896">
    <property type="protein sequence ID" value="MPN49550.1"/>
    <property type="molecule type" value="Genomic_DNA"/>
</dbReference>
<dbReference type="AlphaFoldDB" id="A0A645IEJ7"/>
<organism evidence="1">
    <name type="scientific">bioreactor metagenome</name>
    <dbReference type="NCBI Taxonomy" id="1076179"/>
    <lineage>
        <taxon>unclassified sequences</taxon>
        <taxon>metagenomes</taxon>
        <taxon>ecological metagenomes</taxon>
    </lineage>
</organism>
<accession>A0A645IEJ7</accession>
<comment type="caution">
    <text evidence="1">The sequence shown here is derived from an EMBL/GenBank/DDBJ whole genome shotgun (WGS) entry which is preliminary data.</text>
</comment>
<sequence>MSGLEKSESAIYSAYSGGIKLDEAELSAEIEKRDQDGQEAVHINGDLS</sequence>
<name>A0A645IEJ7_9ZZZZ</name>
<evidence type="ECO:0000313" key="1">
    <source>
        <dbReference type="EMBL" id="MPN49550.1"/>
    </source>
</evidence>
<reference evidence="1" key="1">
    <citation type="submission" date="2019-08" db="EMBL/GenBank/DDBJ databases">
        <authorList>
            <person name="Kucharzyk K."/>
            <person name="Murdoch R.W."/>
            <person name="Higgins S."/>
            <person name="Loffler F."/>
        </authorList>
    </citation>
    <scope>NUCLEOTIDE SEQUENCE</scope>
</reference>
<proteinExistence type="predicted"/>
<protein>
    <submittedName>
        <fullName evidence="1">Uncharacterized protein</fullName>
    </submittedName>
</protein>
<gene>
    <name evidence="1" type="ORF">SDC9_197171</name>
</gene>